<dbReference type="AlphaFoldDB" id="A0A8T1XEX4"/>
<organism evidence="6 7">
    <name type="scientific">Arabidopsis thaliana x Arabidopsis arenosa</name>
    <dbReference type="NCBI Taxonomy" id="1240361"/>
    <lineage>
        <taxon>Eukaryota</taxon>
        <taxon>Viridiplantae</taxon>
        <taxon>Streptophyta</taxon>
        <taxon>Embryophyta</taxon>
        <taxon>Tracheophyta</taxon>
        <taxon>Spermatophyta</taxon>
        <taxon>Magnoliopsida</taxon>
        <taxon>eudicotyledons</taxon>
        <taxon>Gunneridae</taxon>
        <taxon>Pentapetalae</taxon>
        <taxon>rosids</taxon>
        <taxon>malvids</taxon>
        <taxon>Brassicales</taxon>
        <taxon>Brassicaceae</taxon>
        <taxon>Camelineae</taxon>
        <taxon>Arabidopsis</taxon>
    </lineage>
</organism>
<feature type="compositionally biased region" description="Basic and acidic residues" evidence="4">
    <location>
        <begin position="1114"/>
        <end position="1138"/>
    </location>
</feature>
<keyword evidence="7" id="KW-1185">Reference proteome</keyword>
<evidence type="ECO:0000256" key="1">
    <source>
        <dbReference type="ARBA" id="ARBA00022614"/>
    </source>
</evidence>
<accession>A0A8T1XEX4</accession>
<evidence type="ECO:0000313" key="7">
    <source>
        <dbReference type="Proteomes" id="UP000694240"/>
    </source>
</evidence>
<feature type="domain" description="TIR" evidence="5">
    <location>
        <begin position="9"/>
        <end position="182"/>
    </location>
</feature>
<reference evidence="6 7" key="1">
    <citation type="submission" date="2020-12" db="EMBL/GenBank/DDBJ databases">
        <title>Concerted genomic and epigenomic changes stabilize Arabidopsis allopolyploids.</title>
        <authorList>
            <person name="Chen Z."/>
        </authorList>
    </citation>
    <scope>NUCLEOTIDE SEQUENCE [LARGE SCALE GENOMIC DNA]</scope>
    <source>
        <strain evidence="6">Allo738</strain>
        <tissue evidence="6">Leaf</tissue>
    </source>
</reference>
<dbReference type="PANTHER" id="PTHR11017:SF264">
    <property type="entry name" value="ADP-RIBOSYL CYCLASE_CYCLIC ADP-RIBOSE HYDROLASE"/>
    <property type="match status" value="1"/>
</dbReference>
<dbReference type="Pfam" id="PF20160">
    <property type="entry name" value="C-JID"/>
    <property type="match status" value="1"/>
</dbReference>
<feature type="compositionally biased region" description="Low complexity" evidence="4">
    <location>
        <begin position="187"/>
        <end position="196"/>
    </location>
</feature>
<dbReference type="PANTHER" id="PTHR11017">
    <property type="entry name" value="LEUCINE-RICH REPEAT-CONTAINING PROTEIN"/>
    <property type="match status" value="1"/>
</dbReference>
<dbReference type="FunFam" id="3.80.10.10:FF:000386">
    <property type="entry name" value="Disease resistance protein RPS4"/>
    <property type="match status" value="1"/>
</dbReference>
<dbReference type="EMBL" id="JAEFBK010000013">
    <property type="protein sequence ID" value="KAG7532642.1"/>
    <property type="molecule type" value="Genomic_DNA"/>
</dbReference>
<evidence type="ECO:0000256" key="2">
    <source>
        <dbReference type="ARBA" id="ARBA00022737"/>
    </source>
</evidence>
<protein>
    <submittedName>
        <fullName evidence="6">Toll/interleukin-1 receptor homology (TIR) domain</fullName>
    </submittedName>
</protein>
<dbReference type="GO" id="GO:0006952">
    <property type="term" value="P:defense response"/>
    <property type="evidence" value="ECO:0007669"/>
    <property type="project" value="InterPro"/>
</dbReference>
<proteinExistence type="predicted"/>
<dbReference type="Pfam" id="PF01582">
    <property type="entry name" value="TIR"/>
    <property type="match status" value="1"/>
</dbReference>
<dbReference type="InterPro" id="IPR000157">
    <property type="entry name" value="TIR_dom"/>
</dbReference>
<evidence type="ECO:0000259" key="5">
    <source>
        <dbReference type="PROSITE" id="PS50104"/>
    </source>
</evidence>
<keyword evidence="6" id="KW-0675">Receptor</keyword>
<keyword evidence="2" id="KW-0677">Repeat</keyword>
<evidence type="ECO:0000256" key="4">
    <source>
        <dbReference type="SAM" id="MobiDB-lite"/>
    </source>
</evidence>
<dbReference type="InterPro" id="IPR002182">
    <property type="entry name" value="NB-ARC"/>
</dbReference>
<feature type="region of interest" description="Disordered" evidence="4">
    <location>
        <begin position="1109"/>
        <end position="1138"/>
    </location>
</feature>
<dbReference type="Pfam" id="PF00931">
    <property type="entry name" value="NB-ARC"/>
    <property type="match status" value="1"/>
</dbReference>
<dbReference type="Proteomes" id="UP000694240">
    <property type="component" value="Chromosome 13"/>
</dbReference>
<gene>
    <name evidence="6" type="ORF">ISN45_Aa08g003080</name>
</gene>
<dbReference type="GO" id="GO:0043531">
    <property type="term" value="F:ADP binding"/>
    <property type="evidence" value="ECO:0007669"/>
    <property type="project" value="InterPro"/>
</dbReference>
<dbReference type="InterPro" id="IPR044974">
    <property type="entry name" value="Disease_R_plants"/>
</dbReference>
<dbReference type="PROSITE" id="PS50104">
    <property type="entry name" value="TIR"/>
    <property type="match status" value="1"/>
</dbReference>
<keyword evidence="3" id="KW-0520">NAD</keyword>
<dbReference type="InterPro" id="IPR045344">
    <property type="entry name" value="C-JID"/>
</dbReference>
<dbReference type="SMART" id="SM00255">
    <property type="entry name" value="TIR"/>
    <property type="match status" value="1"/>
</dbReference>
<name>A0A8T1XEX4_9BRAS</name>
<comment type="caution">
    <text evidence="6">The sequence shown here is derived from an EMBL/GenBank/DDBJ whole genome shotgun (WGS) entry which is preliminary data.</text>
</comment>
<keyword evidence="1" id="KW-0433">Leucine-rich repeat</keyword>
<feature type="region of interest" description="Disordered" evidence="4">
    <location>
        <begin position="182"/>
        <end position="216"/>
    </location>
</feature>
<dbReference type="GO" id="GO:0007165">
    <property type="term" value="P:signal transduction"/>
    <property type="evidence" value="ECO:0007669"/>
    <property type="project" value="InterPro"/>
</dbReference>
<evidence type="ECO:0000256" key="3">
    <source>
        <dbReference type="ARBA" id="ARBA00023027"/>
    </source>
</evidence>
<sequence length="1257" mass="142153">MVTASDVKVGPEVFINFRGAELRKNFISHLHRRLKLDGINAFIDSDEAPGQELKNLFKRIEDSKIALAVLSSRYTESHWCLQELVKMMECSTKGEGCNNKLLVIPIFYKLKISTVAELDGDFGRNLWDLWRLPGRGRDRDNRIVKWNEALQDVLSRNALVLPETGKEDDFLSTIVAHVKNALSQITPQRGQNPRPQKGGGGGGNPKPQKFLSRASNITEPEDQRLKQLEVKLNVECNDNETRIVGVVGMPGIGKTYLARKLFLKLKNKINHCVFIEFEREKSEEQGSEWLEKRLVEGLLDIQNSIDTNALEDWKSSLIHNKVAIVLDNVSEKKQIEPLLGRYDWIKKGSKIVIATRDKSLTEGLVSDLYEVPGLNERDGLELFRAQAWCTLDGNFMELSRKFVDYAGGNPLALEQFGKELRGKDVVHWKTRLGTLAQCSNPTIREKLRSSYDELNEQQKDAFLDIAYFFRSQDESYVRSLLDSYDPESAESGQEFRDLADKFLIGLCDGRVEIHDLLFTMAKELVEATADKSRLLLSNCAELRNKEGRDKVRGIVLDMSKMDETPLKREVFVGMSSLRYLKVYNSLCPPHSETECKLNLPDGLEFPKHNAVRYLHWVKFPGTELPSDFDPNNLIDLKLPYSNIITVWSRYKVAPNLKWVDLSHSSNLNSLMGLLKAPNLLRLNLEGCTSLKELPDEMKEMTNLVFLNLRGCTSLLSLPKITMESLKTLILSGCSKLQTFEVISERLESLYLNGTSINGLPPAIGNLHRLILLNLKDCKNLATLPDCLGELKSLQELKLSRCSELKMFPDVKKKVESLRVLLLDGTSIAEMPGNIFDFSLLRRLCLSRNDNIHTLRFDMGQMFHLKWLELKCCKNLTSLPILPPNLQCLNAHGCTSLRTVASPQTLPTPTEQIHSTFIFTNCHELEQVSKNAIISYVQKKSKLMSADRYNQDFVFKSLIGTCFPGCEIPAWFNHQALGSVLTLELPQDWNAAGKIIGIALCVVVSFKEYRDQNNSLQVKCTWKFTNVSLSPESFMVGGWSEPGEETHTVESDHTFIGYTSLLTIKNRQQFPSATEISLGFQVTNGTSEVEKCKVIKCGFSLVYEPNEANNTSWKETPRMEDNRQDRRSSFKTGEGTKEQLEPEDVFDHMLDHQEDNAIEYADAEPEKVLDHTLDHQEDNMIEYGAAPRGYSITQEAKELGNEDLGAEKDVALHVATGSMTRSKTKLLNQVITTTLLQRIEGSLKREVCPTTLVVIQAV</sequence>
<dbReference type="FunFam" id="3.40.50.10140:FF:000007">
    <property type="entry name" value="Disease resistance protein (TIR-NBS-LRR class)"/>
    <property type="match status" value="1"/>
</dbReference>
<evidence type="ECO:0000313" key="6">
    <source>
        <dbReference type="EMBL" id="KAG7532642.1"/>
    </source>
</evidence>